<gene>
    <name evidence="1" type="ORF">M8330_18905</name>
</gene>
<evidence type="ECO:0008006" key="3">
    <source>
        <dbReference type="Google" id="ProtNLM"/>
    </source>
</evidence>
<comment type="caution">
    <text evidence="1">The sequence shown here is derived from an EMBL/GenBank/DDBJ whole genome shotgun (WGS) entry which is preliminary data.</text>
</comment>
<evidence type="ECO:0000313" key="1">
    <source>
        <dbReference type="EMBL" id="MCM0622365.1"/>
    </source>
</evidence>
<proteinExistence type="predicted"/>
<accession>A0A9X2DAH3</accession>
<dbReference type="SUPFAM" id="SSF110087">
    <property type="entry name" value="DR1885-like metal-binding protein"/>
    <property type="match status" value="1"/>
</dbReference>
<dbReference type="EMBL" id="JAMOIL010000033">
    <property type="protein sequence ID" value="MCM0622365.1"/>
    <property type="molecule type" value="Genomic_DNA"/>
</dbReference>
<evidence type="ECO:0000313" key="2">
    <source>
        <dbReference type="Proteomes" id="UP001139485"/>
    </source>
</evidence>
<reference evidence="1" key="1">
    <citation type="submission" date="2022-05" db="EMBL/GenBank/DDBJ databases">
        <authorList>
            <person name="Tuo L."/>
        </authorList>
    </citation>
    <scope>NUCLEOTIDE SEQUENCE</scope>
    <source>
        <strain evidence="1">BSK12Z-4</strain>
    </source>
</reference>
<organism evidence="1 2">
    <name type="scientific">Nocardioides bruguierae</name>
    <dbReference type="NCBI Taxonomy" id="2945102"/>
    <lineage>
        <taxon>Bacteria</taxon>
        <taxon>Bacillati</taxon>
        <taxon>Actinomycetota</taxon>
        <taxon>Actinomycetes</taxon>
        <taxon>Propionibacteriales</taxon>
        <taxon>Nocardioidaceae</taxon>
        <taxon>Nocardioides</taxon>
    </lineage>
</organism>
<protein>
    <recommendedName>
        <fullName evidence="3">Lipoprotein</fullName>
    </recommendedName>
</protein>
<keyword evidence="2" id="KW-1185">Reference proteome</keyword>
<dbReference type="AlphaFoldDB" id="A0A9X2DAH3"/>
<sequence>MSLRRNLALVTGAVALTTTLSSCGFDLATDQVYTPAAGTNDRETEVNVLSAVVVAAQDDAGTFVGGLANTAADELSLTGLSAADTSVTVADFDPVDVAPDGYTGVGTTEDGIGLTGSFAAGDVLELTFTFDNGESATMDVPVVPACREFEGFDTASTTATGETYDCEAEEPVVTYGEH</sequence>
<dbReference type="RefSeq" id="WP_250828586.1">
    <property type="nucleotide sequence ID" value="NZ_JAMOIL010000033.1"/>
</dbReference>
<dbReference type="Proteomes" id="UP001139485">
    <property type="component" value="Unassembled WGS sequence"/>
</dbReference>
<dbReference type="PROSITE" id="PS51257">
    <property type="entry name" value="PROKAR_LIPOPROTEIN"/>
    <property type="match status" value="1"/>
</dbReference>
<dbReference type="InterPro" id="IPR036182">
    <property type="entry name" value="PCuAC_sf"/>
</dbReference>
<name>A0A9X2DAH3_9ACTN</name>